<accession>A0A9W9TV69</accession>
<evidence type="ECO:0000313" key="3">
    <source>
        <dbReference type="Proteomes" id="UP001147733"/>
    </source>
</evidence>
<name>A0A9W9TV69_PENCI</name>
<sequence length="131" mass="14402">MGPFANETESHDLLISPASGHGLIPQNNTSKHGTRQMIPTTIHTGLISSMGILKLIISSLERMVICPDFLIGNQLDGFKSIDLEAQVGGLNLEHPQDHFHMVLWIYGDECIKELVCDIALNSLTVDSYIAF</sequence>
<proteinExistence type="predicted"/>
<gene>
    <name evidence="2" type="ORF">N7469_000196</name>
</gene>
<evidence type="ECO:0000313" key="2">
    <source>
        <dbReference type="EMBL" id="KAJ5241869.1"/>
    </source>
</evidence>
<reference evidence="2" key="2">
    <citation type="journal article" date="2023" name="IMA Fungus">
        <title>Comparative genomic study of the Penicillium genus elucidates a diverse pangenome and 15 lateral gene transfer events.</title>
        <authorList>
            <person name="Petersen C."/>
            <person name="Sorensen T."/>
            <person name="Nielsen M.R."/>
            <person name="Sondergaard T.E."/>
            <person name="Sorensen J.L."/>
            <person name="Fitzpatrick D.A."/>
            <person name="Frisvad J.C."/>
            <person name="Nielsen K.L."/>
        </authorList>
    </citation>
    <scope>NUCLEOTIDE SEQUENCE</scope>
    <source>
        <strain evidence="2">IBT 23319</strain>
    </source>
</reference>
<dbReference type="RefSeq" id="XP_056504873.1">
    <property type="nucleotide sequence ID" value="XM_056639116.1"/>
</dbReference>
<protein>
    <submittedName>
        <fullName evidence="2">Uncharacterized protein</fullName>
    </submittedName>
</protein>
<feature type="region of interest" description="Disordered" evidence="1">
    <location>
        <begin position="15"/>
        <end position="34"/>
    </location>
</feature>
<dbReference type="Proteomes" id="UP001147733">
    <property type="component" value="Unassembled WGS sequence"/>
</dbReference>
<dbReference type="AlphaFoldDB" id="A0A9W9TV69"/>
<keyword evidence="3" id="KW-1185">Reference proteome</keyword>
<reference evidence="2" key="1">
    <citation type="submission" date="2022-11" db="EMBL/GenBank/DDBJ databases">
        <authorList>
            <person name="Petersen C."/>
        </authorList>
    </citation>
    <scope>NUCLEOTIDE SEQUENCE</scope>
    <source>
        <strain evidence="2">IBT 23319</strain>
    </source>
</reference>
<dbReference type="GeneID" id="81378283"/>
<feature type="compositionally biased region" description="Polar residues" evidence="1">
    <location>
        <begin position="25"/>
        <end position="34"/>
    </location>
</feature>
<evidence type="ECO:0000256" key="1">
    <source>
        <dbReference type="SAM" id="MobiDB-lite"/>
    </source>
</evidence>
<dbReference type="OrthoDB" id="10610999at2759"/>
<dbReference type="EMBL" id="JAPQKT010000001">
    <property type="protein sequence ID" value="KAJ5241869.1"/>
    <property type="molecule type" value="Genomic_DNA"/>
</dbReference>
<organism evidence="2 3">
    <name type="scientific">Penicillium citrinum</name>
    <dbReference type="NCBI Taxonomy" id="5077"/>
    <lineage>
        <taxon>Eukaryota</taxon>
        <taxon>Fungi</taxon>
        <taxon>Dikarya</taxon>
        <taxon>Ascomycota</taxon>
        <taxon>Pezizomycotina</taxon>
        <taxon>Eurotiomycetes</taxon>
        <taxon>Eurotiomycetidae</taxon>
        <taxon>Eurotiales</taxon>
        <taxon>Aspergillaceae</taxon>
        <taxon>Penicillium</taxon>
    </lineage>
</organism>
<comment type="caution">
    <text evidence="2">The sequence shown here is derived from an EMBL/GenBank/DDBJ whole genome shotgun (WGS) entry which is preliminary data.</text>
</comment>